<evidence type="ECO:0000313" key="12">
    <source>
        <dbReference type="EMBL" id="MCW1914301.1"/>
    </source>
</evidence>
<feature type="transmembrane region" description="Helical" evidence="10">
    <location>
        <begin position="129"/>
        <end position="148"/>
    </location>
</feature>
<comment type="similarity">
    <text evidence="3">Belongs to the binding-protein-dependent transport system permease family. HisMQ subfamily.</text>
</comment>
<proteinExistence type="inferred from homology"/>
<dbReference type="InterPro" id="IPR035906">
    <property type="entry name" value="MetI-like_sf"/>
</dbReference>
<dbReference type="Pfam" id="PF00528">
    <property type="entry name" value="BPD_transp_1"/>
    <property type="match status" value="1"/>
</dbReference>
<dbReference type="InterPro" id="IPR000515">
    <property type="entry name" value="MetI-like"/>
</dbReference>
<feature type="domain" description="ABC transmembrane type-1" evidence="11">
    <location>
        <begin position="52"/>
        <end position="248"/>
    </location>
</feature>
<dbReference type="PROSITE" id="PS50928">
    <property type="entry name" value="ABC_TM1"/>
    <property type="match status" value="1"/>
</dbReference>
<dbReference type="CDD" id="cd06261">
    <property type="entry name" value="TM_PBP2"/>
    <property type="match status" value="1"/>
</dbReference>
<evidence type="ECO:0000256" key="9">
    <source>
        <dbReference type="ARBA" id="ARBA00023136"/>
    </source>
</evidence>
<evidence type="ECO:0000313" key="13">
    <source>
        <dbReference type="Proteomes" id="UP001165653"/>
    </source>
</evidence>
<comment type="function">
    <text evidence="1">Part of the binding-protein-dependent transport system for glutamine; probably responsible for the translocation of the substrate across the membrane.</text>
</comment>
<protein>
    <submittedName>
        <fullName evidence="12">Amino acid ABC transporter permease</fullName>
    </submittedName>
</protein>
<dbReference type="PANTHER" id="PTHR30614:SF20">
    <property type="entry name" value="GLUTAMINE TRANSPORT SYSTEM PERMEASE PROTEIN GLNP"/>
    <property type="match status" value="1"/>
</dbReference>
<evidence type="ECO:0000256" key="10">
    <source>
        <dbReference type="RuleBase" id="RU363032"/>
    </source>
</evidence>
<keyword evidence="13" id="KW-1185">Reference proteome</keyword>
<evidence type="ECO:0000256" key="3">
    <source>
        <dbReference type="ARBA" id="ARBA00010072"/>
    </source>
</evidence>
<dbReference type="NCBIfam" id="TIGR01726">
    <property type="entry name" value="HEQRo_perm_3TM"/>
    <property type="match status" value="1"/>
</dbReference>
<organism evidence="12 13">
    <name type="scientific">Luteolibacter rhizosphaerae</name>
    <dbReference type="NCBI Taxonomy" id="2989719"/>
    <lineage>
        <taxon>Bacteria</taxon>
        <taxon>Pseudomonadati</taxon>
        <taxon>Verrucomicrobiota</taxon>
        <taxon>Verrucomicrobiia</taxon>
        <taxon>Verrucomicrobiales</taxon>
        <taxon>Verrucomicrobiaceae</taxon>
        <taxon>Luteolibacter</taxon>
    </lineage>
</organism>
<sequence>MSLSSRRLWNWIAIVLIAAFFGGLCTLVFSKLSPGWNWSKPWDYRGLLLSGWWCTLILSLGSLVGSLLVGVLLMLGQRSPLPAVKWTCRIFLEFVRDTPLLVQLLVGYFMIFAPLMSRSLESIGWNDKLVIGMILLSLFQGAYLGEILRGGVESIPRTQWESARAVGFNRGQVYRHVIFPQALRRVLPAIAGQFVSLIKDSSLLSVIGVQEFAYQARVYTSRTYGGLEAYVPLAIGYLVLTAPIAFLAHRLERRFRDET</sequence>
<dbReference type="Proteomes" id="UP001165653">
    <property type="component" value="Unassembled WGS sequence"/>
</dbReference>
<gene>
    <name evidence="12" type="ORF">OJ996_11990</name>
</gene>
<dbReference type="InterPro" id="IPR043429">
    <property type="entry name" value="ArtM/GltK/GlnP/TcyL/YhdX-like"/>
</dbReference>
<evidence type="ECO:0000256" key="6">
    <source>
        <dbReference type="ARBA" id="ARBA00022692"/>
    </source>
</evidence>
<evidence type="ECO:0000256" key="8">
    <source>
        <dbReference type="ARBA" id="ARBA00022989"/>
    </source>
</evidence>
<keyword evidence="4 10" id="KW-0813">Transport</keyword>
<feature type="transmembrane region" description="Helical" evidence="10">
    <location>
        <begin position="50"/>
        <end position="76"/>
    </location>
</feature>
<keyword evidence="7" id="KW-0029">Amino-acid transport</keyword>
<evidence type="ECO:0000256" key="1">
    <source>
        <dbReference type="ARBA" id="ARBA00003159"/>
    </source>
</evidence>
<feature type="transmembrane region" description="Helical" evidence="10">
    <location>
        <begin position="97"/>
        <end position="117"/>
    </location>
</feature>
<evidence type="ECO:0000259" key="11">
    <source>
        <dbReference type="PROSITE" id="PS50928"/>
    </source>
</evidence>
<dbReference type="PANTHER" id="PTHR30614">
    <property type="entry name" value="MEMBRANE COMPONENT OF AMINO ACID ABC TRANSPORTER"/>
    <property type="match status" value="1"/>
</dbReference>
<reference evidence="12" key="1">
    <citation type="submission" date="2022-10" db="EMBL/GenBank/DDBJ databases">
        <title>Luteolibacter sp. GHJ8, whole genome shotgun sequencing project.</title>
        <authorList>
            <person name="Zhao G."/>
            <person name="Shen L."/>
        </authorList>
    </citation>
    <scope>NUCLEOTIDE SEQUENCE</scope>
    <source>
        <strain evidence="12">GHJ8</strain>
    </source>
</reference>
<keyword evidence="8 10" id="KW-1133">Transmembrane helix</keyword>
<dbReference type="Gene3D" id="1.10.3720.10">
    <property type="entry name" value="MetI-like"/>
    <property type="match status" value="1"/>
</dbReference>
<comment type="subcellular location">
    <subcellularLocation>
        <location evidence="2">Cell inner membrane</location>
        <topology evidence="2">Multi-pass membrane protein</topology>
    </subcellularLocation>
    <subcellularLocation>
        <location evidence="10">Cell membrane</location>
        <topology evidence="10">Multi-pass membrane protein</topology>
    </subcellularLocation>
</comment>
<dbReference type="SUPFAM" id="SSF161098">
    <property type="entry name" value="MetI-like"/>
    <property type="match status" value="1"/>
</dbReference>
<evidence type="ECO:0000256" key="4">
    <source>
        <dbReference type="ARBA" id="ARBA00022448"/>
    </source>
</evidence>
<keyword evidence="9 10" id="KW-0472">Membrane</keyword>
<keyword evidence="6 10" id="KW-0812">Transmembrane</keyword>
<feature type="transmembrane region" description="Helical" evidence="10">
    <location>
        <begin position="229"/>
        <end position="248"/>
    </location>
</feature>
<dbReference type="RefSeq" id="WP_264513825.1">
    <property type="nucleotide sequence ID" value="NZ_JAPDDR010000005.1"/>
</dbReference>
<feature type="transmembrane region" description="Helical" evidence="10">
    <location>
        <begin position="12"/>
        <end position="30"/>
    </location>
</feature>
<name>A0ABT3G369_9BACT</name>
<dbReference type="EMBL" id="JAPDDR010000005">
    <property type="protein sequence ID" value="MCW1914301.1"/>
    <property type="molecule type" value="Genomic_DNA"/>
</dbReference>
<accession>A0ABT3G369</accession>
<evidence type="ECO:0000256" key="7">
    <source>
        <dbReference type="ARBA" id="ARBA00022970"/>
    </source>
</evidence>
<evidence type="ECO:0000256" key="5">
    <source>
        <dbReference type="ARBA" id="ARBA00022475"/>
    </source>
</evidence>
<dbReference type="InterPro" id="IPR010065">
    <property type="entry name" value="AA_ABC_transptr_permease_3TM"/>
</dbReference>
<keyword evidence="5" id="KW-1003">Cell membrane</keyword>
<comment type="caution">
    <text evidence="12">The sequence shown here is derived from an EMBL/GenBank/DDBJ whole genome shotgun (WGS) entry which is preliminary data.</text>
</comment>
<evidence type="ECO:0000256" key="2">
    <source>
        <dbReference type="ARBA" id="ARBA00004429"/>
    </source>
</evidence>